<evidence type="ECO:0000256" key="5">
    <source>
        <dbReference type="ARBA" id="ARBA00022679"/>
    </source>
</evidence>
<dbReference type="SUPFAM" id="SSF53790">
    <property type="entry name" value="Tetrapyrrole methylase"/>
    <property type="match status" value="1"/>
</dbReference>
<dbReference type="UniPathway" id="UPA00148"/>
<evidence type="ECO:0000256" key="6">
    <source>
        <dbReference type="ARBA" id="ARBA00022691"/>
    </source>
</evidence>
<dbReference type="EMBL" id="FQVG01000001">
    <property type="protein sequence ID" value="SHE28714.1"/>
    <property type="molecule type" value="Genomic_DNA"/>
</dbReference>
<name>A0A1M4S938_9CLOT</name>
<evidence type="ECO:0000313" key="10">
    <source>
        <dbReference type="Proteomes" id="UP000184423"/>
    </source>
</evidence>
<dbReference type="PANTHER" id="PTHR45790:SF4">
    <property type="entry name" value="COBALT-PRECORRIN-4 C(11)-METHYLTRANSFERASE"/>
    <property type="match status" value="1"/>
</dbReference>
<dbReference type="GO" id="GO:0046026">
    <property type="term" value="F:precorrin-4 C11-methyltransferase activity"/>
    <property type="evidence" value="ECO:0007669"/>
    <property type="project" value="InterPro"/>
</dbReference>
<evidence type="ECO:0000259" key="8">
    <source>
        <dbReference type="Pfam" id="PF00590"/>
    </source>
</evidence>
<dbReference type="PROSITE" id="PS00840">
    <property type="entry name" value="SUMT_2"/>
    <property type="match status" value="1"/>
</dbReference>
<dbReference type="InterPro" id="IPR014776">
    <property type="entry name" value="4pyrrole_Mease_sub2"/>
</dbReference>
<sequence>MVYFIGAGPGDVDLITVKGRRLLKEADVVIYAGSLVSTEHLNFCKEGVEVYDSSSMNLDEITQIIGNAYRQGKRVVRLHTGDPTLYGAILEQMRELDKLNIPYEVVPGVSSFTASCARVKREFTVPEVTQTVILTRISGRTPVPEEEDLEVLAAHKSSMAIFLSVHEIDRVVEKLKRGYQDENVPCAVVYKATWQDEEVIVGTLKDIADKVKDKNIRRTAQILVGYFLNDNGTYSRLYDKNFSHEFRDAL</sequence>
<keyword evidence="5 7" id="KW-0808">Transferase</keyword>
<feature type="domain" description="Tetrapyrrole methylase" evidence="8">
    <location>
        <begin position="1"/>
        <end position="207"/>
    </location>
</feature>
<dbReference type="AlphaFoldDB" id="A0A1M4S938"/>
<keyword evidence="10" id="KW-1185">Reference proteome</keyword>
<evidence type="ECO:0000313" key="9">
    <source>
        <dbReference type="EMBL" id="SHE28714.1"/>
    </source>
</evidence>
<gene>
    <name evidence="9" type="ORF">SAMN02746091_00069</name>
</gene>
<evidence type="ECO:0000256" key="2">
    <source>
        <dbReference type="ARBA" id="ARBA00005879"/>
    </source>
</evidence>
<dbReference type="Proteomes" id="UP000184423">
    <property type="component" value="Unassembled WGS sequence"/>
</dbReference>
<dbReference type="Gene3D" id="3.40.1010.10">
    <property type="entry name" value="Cobalt-precorrin-4 Transmethylase, Domain 1"/>
    <property type="match status" value="1"/>
</dbReference>
<dbReference type="RefSeq" id="WP_027307926.1">
    <property type="nucleotide sequence ID" value="NZ_FQVG01000001.1"/>
</dbReference>
<keyword evidence="4 7" id="KW-0489">Methyltransferase</keyword>
<keyword evidence="3" id="KW-0169">Cobalamin biosynthesis</keyword>
<dbReference type="InterPro" id="IPR035996">
    <property type="entry name" value="4pyrrol_Methylase_sf"/>
</dbReference>
<keyword evidence="6" id="KW-0949">S-adenosyl-L-methionine</keyword>
<comment type="pathway">
    <text evidence="1">Cofactor biosynthesis; adenosylcobalamin biosynthesis.</text>
</comment>
<dbReference type="InterPro" id="IPR006362">
    <property type="entry name" value="Cbl_synth_CobM/CibF"/>
</dbReference>
<dbReference type="PANTHER" id="PTHR45790">
    <property type="entry name" value="SIROHEME SYNTHASE-RELATED"/>
    <property type="match status" value="1"/>
</dbReference>
<dbReference type="Pfam" id="PF00590">
    <property type="entry name" value="TP_methylase"/>
    <property type="match status" value="1"/>
</dbReference>
<evidence type="ECO:0000256" key="3">
    <source>
        <dbReference type="ARBA" id="ARBA00022573"/>
    </source>
</evidence>
<reference evidence="10" key="1">
    <citation type="submission" date="2016-11" db="EMBL/GenBank/DDBJ databases">
        <authorList>
            <person name="Varghese N."/>
            <person name="Submissions S."/>
        </authorList>
    </citation>
    <scope>NUCLEOTIDE SEQUENCE [LARGE SCALE GENOMIC DNA]</scope>
    <source>
        <strain evidence="10">DSM 10124</strain>
    </source>
</reference>
<dbReference type="GO" id="GO:0009236">
    <property type="term" value="P:cobalamin biosynthetic process"/>
    <property type="evidence" value="ECO:0007669"/>
    <property type="project" value="UniProtKB-UniPathway"/>
</dbReference>
<dbReference type="InterPro" id="IPR050161">
    <property type="entry name" value="Siro_Cobalamin_biosynth"/>
</dbReference>
<dbReference type="InterPro" id="IPR000878">
    <property type="entry name" value="4pyrrol_Mease"/>
</dbReference>
<dbReference type="CDD" id="cd11641">
    <property type="entry name" value="Precorrin-4_C11-MT"/>
    <property type="match status" value="1"/>
</dbReference>
<dbReference type="PROSITE" id="PS00839">
    <property type="entry name" value="SUMT_1"/>
    <property type="match status" value="1"/>
</dbReference>
<comment type="similarity">
    <text evidence="2 7">Belongs to the precorrin methyltransferase family.</text>
</comment>
<protein>
    <submittedName>
        <fullName evidence="9">Cobalt-precorrin 4 C11-methyltransferase</fullName>
    </submittedName>
</protein>
<dbReference type="Gene3D" id="3.30.950.10">
    <property type="entry name" value="Methyltransferase, Cobalt-precorrin-4 Transmethylase, Domain 2"/>
    <property type="match status" value="1"/>
</dbReference>
<dbReference type="GO" id="GO:0032259">
    <property type="term" value="P:methylation"/>
    <property type="evidence" value="ECO:0007669"/>
    <property type="project" value="UniProtKB-KW"/>
</dbReference>
<evidence type="ECO:0000256" key="4">
    <source>
        <dbReference type="ARBA" id="ARBA00022603"/>
    </source>
</evidence>
<proteinExistence type="inferred from homology"/>
<evidence type="ECO:0000256" key="7">
    <source>
        <dbReference type="RuleBase" id="RU003960"/>
    </source>
</evidence>
<dbReference type="NCBIfam" id="TIGR01465">
    <property type="entry name" value="cobM_cbiF"/>
    <property type="match status" value="1"/>
</dbReference>
<organism evidence="9 10">
    <name type="scientific">Caloramator proteoclasticus DSM 10124</name>
    <dbReference type="NCBI Taxonomy" id="1121262"/>
    <lineage>
        <taxon>Bacteria</taxon>
        <taxon>Bacillati</taxon>
        <taxon>Bacillota</taxon>
        <taxon>Clostridia</taxon>
        <taxon>Eubacteriales</taxon>
        <taxon>Clostridiaceae</taxon>
        <taxon>Caloramator</taxon>
    </lineage>
</organism>
<evidence type="ECO:0000256" key="1">
    <source>
        <dbReference type="ARBA" id="ARBA00004953"/>
    </source>
</evidence>
<dbReference type="InterPro" id="IPR014777">
    <property type="entry name" value="4pyrrole_Mease_sub1"/>
</dbReference>
<dbReference type="InterPro" id="IPR003043">
    <property type="entry name" value="Uropor_MeTrfase_CS"/>
</dbReference>
<accession>A0A1M4S938</accession>